<name>A0A3L8RTE7_CHLGU</name>
<organism evidence="1 2">
    <name type="scientific">Chloebia gouldiae</name>
    <name type="common">Gouldian finch</name>
    <name type="synonym">Erythrura gouldiae</name>
    <dbReference type="NCBI Taxonomy" id="44316"/>
    <lineage>
        <taxon>Eukaryota</taxon>
        <taxon>Metazoa</taxon>
        <taxon>Chordata</taxon>
        <taxon>Craniata</taxon>
        <taxon>Vertebrata</taxon>
        <taxon>Euteleostomi</taxon>
        <taxon>Archelosauria</taxon>
        <taxon>Archosauria</taxon>
        <taxon>Dinosauria</taxon>
        <taxon>Saurischia</taxon>
        <taxon>Theropoda</taxon>
        <taxon>Coelurosauria</taxon>
        <taxon>Aves</taxon>
        <taxon>Neognathae</taxon>
        <taxon>Neoaves</taxon>
        <taxon>Telluraves</taxon>
        <taxon>Australaves</taxon>
        <taxon>Passeriformes</taxon>
        <taxon>Passeroidea</taxon>
        <taxon>Passeridae</taxon>
        <taxon>Chloebia</taxon>
    </lineage>
</organism>
<dbReference type="Proteomes" id="UP000276834">
    <property type="component" value="Unassembled WGS sequence"/>
</dbReference>
<comment type="caution">
    <text evidence="1">The sequence shown here is derived from an EMBL/GenBank/DDBJ whole genome shotgun (WGS) entry which is preliminary data.</text>
</comment>
<dbReference type="AlphaFoldDB" id="A0A3L8RTE7"/>
<gene>
    <name evidence="1" type="ORF">DV515_00016114</name>
</gene>
<accession>A0A3L8RTE7</accession>
<sequence>MGWPQRVAQVLLPLPGIFTTGDAEWFSTASTQRALVPLRSTTNSFTSTEQGPLLCPGLGRAGAAAKEKSLQLLPANQYE</sequence>
<evidence type="ECO:0000313" key="2">
    <source>
        <dbReference type="Proteomes" id="UP000276834"/>
    </source>
</evidence>
<evidence type="ECO:0000313" key="1">
    <source>
        <dbReference type="EMBL" id="RLV85290.1"/>
    </source>
</evidence>
<proteinExistence type="predicted"/>
<protein>
    <submittedName>
        <fullName evidence="1">Uncharacterized protein</fullName>
    </submittedName>
</protein>
<feature type="non-terminal residue" evidence="1">
    <location>
        <position position="79"/>
    </location>
</feature>
<keyword evidence="2" id="KW-1185">Reference proteome</keyword>
<reference evidence="1 2" key="1">
    <citation type="journal article" date="2018" name="Proc. R. Soc. B">
        <title>A non-coding region near Follistatin controls head colour polymorphism in the Gouldian finch.</title>
        <authorList>
            <person name="Toomey M.B."/>
            <person name="Marques C.I."/>
            <person name="Andrade P."/>
            <person name="Araujo P.M."/>
            <person name="Sabatino S."/>
            <person name="Gazda M.A."/>
            <person name="Afonso S."/>
            <person name="Lopes R.J."/>
            <person name="Corbo J.C."/>
            <person name="Carneiro M."/>
        </authorList>
    </citation>
    <scope>NUCLEOTIDE SEQUENCE [LARGE SCALE GENOMIC DNA]</scope>
    <source>
        <strain evidence="1">Red01</strain>
        <tissue evidence="1">Muscle</tissue>
    </source>
</reference>
<dbReference type="EMBL" id="QUSF01000256">
    <property type="protein sequence ID" value="RLV85290.1"/>
    <property type="molecule type" value="Genomic_DNA"/>
</dbReference>